<gene>
    <name evidence="3" type="ORF">CPELLU_LOCUS16630</name>
</gene>
<organism evidence="3 4">
    <name type="scientific">Cetraspora pellucida</name>
    <dbReference type="NCBI Taxonomy" id="1433469"/>
    <lineage>
        <taxon>Eukaryota</taxon>
        <taxon>Fungi</taxon>
        <taxon>Fungi incertae sedis</taxon>
        <taxon>Mucoromycota</taxon>
        <taxon>Glomeromycotina</taxon>
        <taxon>Glomeromycetes</taxon>
        <taxon>Diversisporales</taxon>
        <taxon>Gigasporaceae</taxon>
        <taxon>Cetraspora</taxon>
    </lineage>
</organism>
<evidence type="ECO:0000256" key="2">
    <source>
        <dbReference type="ARBA" id="ARBA00022737"/>
    </source>
</evidence>
<evidence type="ECO:0000313" key="3">
    <source>
        <dbReference type="EMBL" id="CAG8785031.1"/>
    </source>
</evidence>
<dbReference type="PANTHER" id="PTHR46093">
    <property type="entry name" value="ACYL-COA-BINDING DOMAIN-CONTAINING PROTEIN 5"/>
    <property type="match status" value="1"/>
</dbReference>
<keyword evidence="1" id="KW-0880">Kelch repeat</keyword>
<dbReference type="InterPro" id="IPR015915">
    <property type="entry name" value="Kelch-typ_b-propeller"/>
</dbReference>
<dbReference type="Gene3D" id="2.120.10.80">
    <property type="entry name" value="Kelch-type beta propeller"/>
    <property type="match status" value="1"/>
</dbReference>
<name>A0A9N9P4Y2_9GLOM</name>
<protein>
    <submittedName>
        <fullName evidence="3">14671_t:CDS:1</fullName>
    </submittedName>
</protein>
<keyword evidence="4" id="KW-1185">Reference proteome</keyword>
<dbReference type="PANTHER" id="PTHR46093:SF18">
    <property type="entry name" value="FIBRONECTIN TYPE-III DOMAIN-CONTAINING PROTEIN"/>
    <property type="match status" value="1"/>
</dbReference>
<dbReference type="EMBL" id="CAJVQA010025137">
    <property type="protein sequence ID" value="CAG8785031.1"/>
    <property type="molecule type" value="Genomic_DNA"/>
</dbReference>
<proteinExistence type="predicted"/>
<accession>A0A9N9P4Y2</accession>
<dbReference type="Pfam" id="PF24681">
    <property type="entry name" value="Kelch_KLHDC2_KLHL20_DRC7"/>
    <property type="match status" value="1"/>
</dbReference>
<reference evidence="3" key="1">
    <citation type="submission" date="2021-06" db="EMBL/GenBank/DDBJ databases">
        <authorList>
            <person name="Kallberg Y."/>
            <person name="Tangrot J."/>
            <person name="Rosling A."/>
        </authorList>
    </citation>
    <scope>NUCLEOTIDE SEQUENCE</scope>
    <source>
        <strain evidence="3">FL966</strain>
    </source>
</reference>
<dbReference type="SUPFAM" id="SSF117281">
    <property type="entry name" value="Kelch motif"/>
    <property type="match status" value="1"/>
</dbReference>
<dbReference type="AlphaFoldDB" id="A0A9N9P4Y2"/>
<keyword evidence="2" id="KW-0677">Repeat</keyword>
<dbReference type="Proteomes" id="UP000789759">
    <property type="component" value="Unassembled WGS sequence"/>
</dbReference>
<evidence type="ECO:0000256" key="1">
    <source>
        <dbReference type="ARBA" id="ARBA00022441"/>
    </source>
</evidence>
<sequence>EINFIFGSGLFEQARENFYLDVNLSPLDTEKPKWIYLDTSIPANSGYASACVGGTNKDIIFLLEHTNPDSAISNHTVVYTFNTTSQEWSTLDLNGTYPESRKQFQAVNDSNGKIYMFGGLSATNETFLNNIIILDSLNLKWPKVTTSGAPTSRYDFSAVLLNNGLILYLGGNDITSYNFYPITAYNTTDGSWSFMAVTGDITIHRSSHSAVLSPDGFVIIYGGIGTNNSVVIPLIVLDTNVSPYKLSNKPMVDIIPVYNNDSFNFNSNIYILDTRNYSWISYTSVSNNIDASINNNIGVSDNHKAEKMIVIII</sequence>
<dbReference type="OrthoDB" id="432528at2759"/>
<evidence type="ECO:0000313" key="4">
    <source>
        <dbReference type="Proteomes" id="UP000789759"/>
    </source>
</evidence>
<feature type="non-terminal residue" evidence="3">
    <location>
        <position position="313"/>
    </location>
</feature>
<comment type="caution">
    <text evidence="3">The sequence shown here is derived from an EMBL/GenBank/DDBJ whole genome shotgun (WGS) entry which is preliminary data.</text>
</comment>